<dbReference type="PANTHER" id="PTHR13490">
    <property type="entry name" value="MITOCHONDRIAL 28S RIBOSOMAL PROTEIN S28"/>
    <property type="match status" value="1"/>
</dbReference>
<feature type="domain" description="Small ribosomal subunit protein mS35 mitochondrial conserved" evidence="2">
    <location>
        <begin position="89"/>
        <end position="206"/>
    </location>
</feature>
<gene>
    <name evidence="3" type="ORF">O0I10_001061</name>
</gene>
<evidence type="ECO:0000259" key="2">
    <source>
        <dbReference type="Pfam" id="PF10213"/>
    </source>
</evidence>
<comment type="caution">
    <text evidence="3">The sequence shown here is derived from an EMBL/GenBank/DDBJ whole genome shotgun (WGS) entry which is preliminary data.</text>
</comment>
<evidence type="ECO:0000313" key="4">
    <source>
        <dbReference type="Proteomes" id="UP001234581"/>
    </source>
</evidence>
<dbReference type="Pfam" id="PF10213">
    <property type="entry name" value="MRP-S28"/>
    <property type="match status" value="1"/>
</dbReference>
<dbReference type="GO" id="GO:0032543">
    <property type="term" value="P:mitochondrial translation"/>
    <property type="evidence" value="ECO:0007669"/>
    <property type="project" value="InterPro"/>
</dbReference>
<protein>
    <recommendedName>
        <fullName evidence="2">Small ribosomal subunit protein mS35 mitochondrial conserved domain-containing protein</fullName>
    </recommendedName>
</protein>
<dbReference type="GO" id="GO:0003735">
    <property type="term" value="F:structural constituent of ribosome"/>
    <property type="evidence" value="ECO:0007669"/>
    <property type="project" value="InterPro"/>
</dbReference>
<keyword evidence="4" id="KW-1185">Reference proteome</keyword>
<feature type="region of interest" description="Disordered" evidence="1">
    <location>
        <begin position="185"/>
        <end position="218"/>
    </location>
</feature>
<proteinExistence type="predicted"/>
<dbReference type="GO" id="GO:0005763">
    <property type="term" value="C:mitochondrial small ribosomal subunit"/>
    <property type="evidence" value="ECO:0007669"/>
    <property type="project" value="TreeGrafter"/>
</dbReference>
<evidence type="ECO:0000313" key="3">
    <source>
        <dbReference type="EMBL" id="KAJ8662885.1"/>
    </source>
</evidence>
<dbReference type="InterPro" id="IPR039848">
    <property type="entry name" value="Ribosomal_mS35_mt"/>
</dbReference>
<reference evidence="3 4" key="1">
    <citation type="submission" date="2023-03" db="EMBL/GenBank/DDBJ databases">
        <title>Genome sequence of Lichtheimia ornata CBS 291.66.</title>
        <authorList>
            <person name="Mohabir J.T."/>
            <person name="Shea T.P."/>
            <person name="Kurbessoian T."/>
            <person name="Berby B."/>
            <person name="Fontaine J."/>
            <person name="Livny J."/>
            <person name="Gnirke A."/>
            <person name="Stajich J.E."/>
            <person name="Cuomo C.A."/>
        </authorList>
    </citation>
    <scope>NUCLEOTIDE SEQUENCE [LARGE SCALE GENOMIC DNA]</scope>
    <source>
        <strain evidence="3">CBS 291.66</strain>
    </source>
</reference>
<dbReference type="PANTHER" id="PTHR13490:SF0">
    <property type="entry name" value="SMALL RIBOSOMAL SUBUNIT PROTEIN MS35"/>
    <property type="match status" value="1"/>
</dbReference>
<dbReference type="AlphaFoldDB" id="A0AAD7Y327"/>
<accession>A0AAD7Y327</accession>
<organism evidence="3 4">
    <name type="scientific">Lichtheimia ornata</name>
    <dbReference type="NCBI Taxonomy" id="688661"/>
    <lineage>
        <taxon>Eukaryota</taxon>
        <taxon>Fungi</taxon>
        <taxon>Fungi incertae sedis</taxon>
        <taxon>Mucoromycota</taxon>
        <taxon>Mucoromycotina</taxon>
        <taxon>Mucoromycetes</taxon>
        <taxon>Mucorales</taxon>
        <taxon>Lichtheimiaceae</taxon>
        <taxon>Lichtheimia</taxon>
    </lineage>
</organism>
<dbReference type="Proteomes" id="UP001234581">
    <property type="component" value="Unassembled WGS sequence"/>
</dbReference>
<sequence length="218" mass="25488">MAVRLSRSFQPLTIVQKRAFASTTIALAGRQGGRFRRPEKKYDVDHMEQFQFDDQTTMGHDLFENIRTVRQYLRKTEYELPKLKSFAKPFVPPSSDQILKLKSHTYLGEGHPVERKVVLSVKVTDLKLSDSERHKFLLLAGPRYHVDTDELILSSEKFPHRKQNKKYVRDTLNALLKESKNANDTFADIPLDLPQPKKKLQFPKEWARPQQQQQTQQE</sequence>
<dbReference type="InterPro" id="IPR019349">
    <property type="entry name" value="Ribosomal_mS35_mit"/>
</dbReference>
<dbReference type="RefSeq" id="XP_058347797.1">
    <property type="nucleotide sequence ID" value="XM_058481159.1"/>
</dbReference>
<dbReference type="GeneID" id="83208479"/>
<name>A0AAD7Y327_9FUNG</name>
<evidence type="ECO:0000256" key="1">
    <source>
        <dbReference type="SAM" id="MobiDB-lite"/>
    </source>
</evidence>
<dbReference type="EMBL" id="JARTCD010000003">
    <property type="protein sequence ID" value="KAJ8662885.1"/>
    <property type="molecule type" value="Genomic_DNA"/>
</dbReference>